<dbReference type="GO" id="GO:0003677">
    <property type="term" value="F:DNA binding"/>
    <property type="evidence" value="ECO:0007669"/>
    <property type="project" value="InterPro"/>
</dbReference>
<dbReference type="GO" id="GO:0033309">
    <property type="term" value="C:SBF transcription complex"/>
    <property type="evidence" value="ECO:0007669"/>
    <property type="project" value="TreeGrafter"/>
</dbReference>
<dbReference type="GO" id="GO:0000981">
    <property type="term" value="F:DNA-binding transcription factor activity, RNA polymerase II-specific"/>
    <property type="evidence" value="ECO:0007669"/>
    <property type="project" value="UniProtKB-ARBA"/>
</dbReference>
<reference evidence="3 4" key="1">
    <citation type="submission" date="2016-10" db="EMBL/GenBank/DDBJ databases">
        <authorList>
            <person name="de Groot N.N."/>
        </authorList>
    </citation>
    <scope>NUCLEOTIDE SEQUENCE [LARGE SCALE GENOMIC DNA]</scope>
    <source>
        <strain evidence="3 4">CBS 141442</strain>
    </source>
</reference>
<dbReference type="Proteomes" id="UP000182334">
    <property type="component" value="Chromosome I"/>
</dbReference>
<dbReference type="PANTHER" id="PTHR43828:SF5">
    <property type="entry name" value="TRANSCRIPTIONAL REPRESSOR XBP1"/>
    <property type="match status" value="1"/>
</dbReference>
<dbReference type="EMBL" id="LT635756">
    <property type="protein sequence ID" value="SGZ46660.1"/>
    <property type="molecule type" value="Genomic_DNA"/>
</dbReference>
<evidence type="ECO:0000259" key="2">
    <source>
        <dbReference type="PROSITE" id="PS51299"/>
    </source>
</evidence>
<evidence type="ECO:0000313" key="4">
    <source>
        <dbReference type="Proteomes" id="UP000182334"/>
    </source>
</evidence>
<dbReference type="OrthoDB" id="5562739at2759"/>
<dbReference type="STRING" id="45354.A0A1L0D4X8"/>
<gene>
    <name evidence="3" type="ORF">SAMEA4029010_CIC11G00000002185</name>
</gene>
<dbReference type="Gene3D" id="3.10.260.10">
    <property type="entry name" value="Transcription regulator HTH, APSES-type DNA-binding domain"/>
    <property type="match status" value="1"/>
</dbReference>
<dbReference type="PANTHER" id="PTHR43828">
    <property type="entry name" value="ASPARAGINASE"/>
    <property type="match status" value="1"/>
</dbReference>
<evidence type="ECO:0000256" key="1">
    <source>
        <dbReference type="SAM" id="MobiDB-lite"/>
    </source>
</evidence>
<protein>
    <submittedName>
        <fullName evidence="3">CIC11C00000002185</fullName>
    </submittedName>
</protein>
<keyword evidence="4" id="KW-1185">Reference proteome</keyword>
<dbReference type="AlphaFoldDB" id="A0A1L0D4X8"/>
<evidence type="ECO:0000313" key="3">
    <source>
        <dbReference type="EMBL" id="SGZ46660.1"/>
    </source>
</evidence>
<dbReference type="InterPro" id="IPR003163">
    <property type="entry name" value="Tscrpt_reg_HTH_APSES-type"/>
</dbReference>
<organism evidence="3 4">
    <name type="scientific">Sungouiella intermedia</name>
    <dbReference type="NCBI Taxonomy" id="45354"/>
    <lineage>
        <taxon>Eukaryota</taxon>
        <taxon>Fungi</taxon>
        <taxon>Dikarya</taxon>
        <taxon>Ascomycota</taxon>
        <taxon>Saccharomycotina</taxon>
        <taxon>Pichiomycetes</taxon>
        <taxon>Metschnikowiaceae</taxon>
        <taxon>Sungouiella</taxon>
    </lineage>
</organism>
<dbReference type="GO" id="GO:0030907">
    <property type="term" value="C:MBF transcription complex"/>
    <property type="evidence" value="ECO:0007669"/>
    <property type="project" value="TreeGrafter"/>
</dbReference>
<feature type="region of interest" description="Disordered" evidence="1">
    <location>
        <begin position="80"/>
        <end position="106"/>
    </location>
</feature>
<feature type="domain" description="HTH APSES-type" evidence="2">
    <location>
        <begin position="152"/>
        <end position="284"/>
    </location>
</feature>
<dbReference type="SUPFAM" id="SSF54616">
    <property type="entry name" value="DNA-binding domain of Mlu1-box binding protein MBP1"/>
    <property type="match status" value="1"/>
</dbReference>
<accession>A0A1L0D4X8</accession>
<proteinExistence type="predicted"/>
<dbReference type="InterPro" id="IPR036887">
    <property type="entry name" value="HTH_APSES_sf"/>
</dbReference>
<dbReference type="InterPro" id="IPR051642">
    <property type="entry name" value="SWI6-like"/>
</dbReference>
<dbReference type="PROSITE" id="PS51299">
    <property type="entry name" value="HTH_APSES"/>
    <property type="match status" value="1"/>
</dbReference>
<name>A0A1L0D4X8_9ASCO</name>
<sequence>MSQNLVRLPSITDLTTLLNNKSPHFQPPVNQMWFQGKTAFPQQNFTPSPTSRLYPLQLVLLAETMHNAPRSMADNFRFVQTPSNHRQKRKKARIDVNDRGNSSHRNDSAALIINDPTVNFPIANPELPPNVIPTEELNNLKTTVYPSIVTKKYTALALDPLKSHLVVYEYAVGAHWVIWDHDTGYVHLTGLWRAALQERALQKNSDGMHHVKANAKADIVKLLELTPKSLHPYIKRVRGGFLKIQGTWVPFHLCRKLAVRFCYYIRYKLVPIFGAEFPNQCLRPSDAGFGELRFDESSPDLLLPQSSPHILNEGQSPIIHQQYNQTTHPGQSHYGHLRTNIPASRVLHGHLHPYEIGANRAQFSTPQYQEMEQKQFPFHGYYNTNQRHSLSGPGQFPPPGAGPISIPGHNFIAVLDTHPNMRPHPLPTPFHHSLPQIPTVPNFTVPYTNVVQKPQAPALTPKLTDAPEEVAITQHQPKDKTDLPKEEQTGMTYTDMVDIVNASKCLQSLSKRESMSLELLAHLDKMRIDHLLS</sequence>